<dbReference type="EMBL" id="JADGJH010000380">
    <property type="protein sequence ID" value="KAJ3130573.1"/>
    <property type="molecule type" value="Genomic_DNA"/>
</dbReference>
<dbReference type="SUPFAM" id="SSF48403">
    <property type="entry name" value="Ankyrin repeat"/>
    <property type="match status" value="1"/>
</dbReference>
<proteinExistence type="predicted"/>
<reference evidence="1" key="1">
    <citation type="submission" date="2020-05" db="EMBL/GenBank/DDBJ databases">
        <title>Phylogenomic resolution of chytrid fungi.</title>
        <authorList>
            <person name="Stajich J.E."/>
            <person name="Amses K."/>
            <person name="Simmons R."/>
            <person name="Seto K."/>
            <person name="Myers J."/>
            <person name="Bonds A."/>
            <person name="Quandt C.A."/>
            <person name="Barry K."/>
            <person name="Liu P."/>
            <person name="Grigoriev I."/>
            <person name="Longcore J.E."/>
            <person name="James T.Y."/>
        </authorList>
    </citation>
    <scope>NUCLEOTIDE SEQUENCE</scope>
    <source>
        <strain evidence="1">JEL0513</strain>
    </source>
</reference>
<sequence>MLQSLPTEIQQKVAYQLSVINDGAALCVLGEAAFGFILHDYKNAQRHLLRQINIRAPIPMTLESAVHTALAERVAGKGGDATSDWEDLVDTDDEEQAYHAAQVAVAGGSGNNKAHAHPAAQLAALMDSYMNLPPAYLAVLFGISSFWEAHMVSTCSGRVFQVPVYRTSPTYAAKAVGIAFASNPQFTIDPKMWEWACLCGFKVTVGLLFAHEKKLNAPGLASTAVRGGNVDILTMVLGGENDAVALEDWQWTDLLWAAAHADSVDVFKFIFDKLDLNTARAYNPQYGVMADPKNSTVAFLTDFLTLAIVANSGKVTAFLLKHPKLVFLNRDQERLFLAKAFESSADLSLVSLLNDPRFTPTPQNKLFDSMVRFLTTKRIEEPLKMLRVVLDVSKQLKIPKFMFKRMVENENFAMQPGVVRMLAEEGGFDLGWSNNLIFRSAVKRGVVDTVKSLLQLASQVNINPAALSNEALKGAHQRGQREIVELLLGDVQINPKGFKTFAEWQANVDV</sequence>
<keyword evidence="2" id="KW-1185">Reference proteome</keyword>
<evidence type="ECO:0008006" key="3">
    <source>
        <dbReference type="Google" id="ProtNLM"/>
    </source>
</evidence>
<gene>
    <name evidence="1" type="ORF">HK100_007964</name>
</gene>
<accession>A0AAD5XER7</accession>
<name>A0AAD5XER7_9FUNG</name>
<organism evidence="1 2">
    <name type="scientific">Physocladia obscura</name>
    <dbReference type="NCBI Taxonomy" id="109957"/>
    <lineage>
        <taxon>Eukaryota</taxon>
        <taxon>Fungi</taxon>
        <taxon>Fungi incertae sedis</taxon>
        <taxon>Chytridiomycota</taxon>
        <taxon>Chytridiomycota incertae sedis</taxon>
        <taxon>Chytridiomycetes</taxon>
        <taxon>Chytridiales</taxon>
        <taxon>Chytriomycetaceae</taxon>
        <taxon>Physocladia</taxon>
    </lineage>
</organism>
<comment type="caution">
    <text evidence="1">The sequence shown here is derived from an EMBL/GenBank/DDBJ whole genome shotgun (WGS) entry which is preliminary data.</text>
</comment>
<dbReference type="Gene3D" id="1.25.40.20">
    <property type="entry name" value="Ankyrin repeat-containing domain"/>
    <property type="match status" value="1"/>
</dbReference>
<dbReference type="AlphaFoldDB" id="A0AAD5XER7"/>
<dbReference type="InterPro" id="IPR036770">
    <property type="entry name" value="Ankyrin_rpt-contain_sf"/>
</dbReference>
<evidence type="ECO:0000313" key="2">
    <source>
        <dbReference type="Proteomes" id="UP001211907"/>
    </source>
</evidence>
<dbReference type="Proteomes" id="UP001211907">
    <property type="component" value="Unassembled WGS sequence"/>
</dbReference>
<evidence type="ECO:0000313" key="1">
    <source>
        <dbReference type="EMBL" id="KAJ3130573.1"/>
    </source>
</evidence>
<protein>
    <recommendedName>
        <fullName evidence="3">Ankyrin repeat protein</fullName>
    </recommendedName>
</protein>